<accession>A0A9Q7E968</accession>
<feature type="transmembrane region" description="Helical" evidence="1">
    <location>
        <begin position="150"/>
        <end position="171"/>
    </location>
</feature>
<feature type="domain" description="HTH araC/xylS-type" evidence="2">
    <location>
        <begin position="329"/>
        <end position="431"/>
    </location>
</feature>
<dbReference type="Proteomes" id="UP000596202">
    <property type="component" value="Chromosome"/>
</dbReference>
<feature type="transmembrane region" description="Helical" evidence="1">
    <location>
        <begin position="65"/>
        <end position="84"/>
    </location>
</feature>
<dbReference type="PROSITE" id="PS01124">
    <property type="entry name" value="HTH_ARAC_FAMILY_2"/>
    <property type="match status" value="1"/>
</dbReference>
<protein>
    <submittedName>
        <fullName evidence="3">AraC family transcriptional regulator</fullName>
    </submittedName>
</protein>
<feature type="transmembrane region" description="Helical" evidence="1">
    <location>
        <begin position="12"/>
        <end position="30"/>
    </location>
</feature>
<dbReference type="RefSeq" id="WP_002992065.1">
    <property type="nucleotide sequence ID" value="NZ_CP068108.1"/>
</dbReference>
<feature type="transmembrane region" description="Helical" evidence="1">
    <location>
        <begin position="90"/>
        <end position="109"/>
    </location>
</feature>
<keyword evidence="1" id="KW-1133">Transmembrane helix</keyword>
<evidence type="ECO:0000313" key="4">
    <source>
        <dbReference type="Proteomes" id="UP000596202"/>
    </source>
</evidence>
<dbReference type="OrthoDB" id="5492415at2"/>
<name>A0A9Q7E968_MYROD</name>
<proteinExistence type="predicted"/>
<keyword evidence="1" id="KW-0472">Membrane</keyword>
<dbReference type="GeneID" id="93527418"/>
<gene>
    <name evidence="3" type="ORF">I6I88_07105</name>
</gene>
<dbReference type="GO" id="GO:0043565">
    <property type="term" value="F:sequence-specific DNA binding"/>
    <property type="evidence" value="ECO:0007669"/>
    <property type="project" value="InterPro"/>
</dbReference>
<dbReference type="Gene3D" id="1.10.10.60">
    <property type="entry name" value="Homeodomain-like"/>
    <property type="match status" value="1"/>
</dbReference>
<sequence length="439" mass="52476">MQYIKYIYEQKYKKHLIFVNFNFCVSSYIVVKLINYLFFNLNVVVLAKRLYFVKKKYFNCNSVKFVIFFLMILQISFFLLYPIFNIPLELTLLFFIGPFVIKLINCNAICEEAYFKNDTIVLKYCRLFFFITIAIFFLDPSTLLSDKLFLFSIVCICLAIQLLYYGLKGFIILKSNSTKITMINEDFYKNRICWISVLFLVSLSFIMLLFISFFKDSYAFFYVLIIVFLTSFLLYIFISERKIYNNNLIENNLIINLEQNEIKVVHDKKEDEKFEKLKKSYSMNWEISQVDYLFEIIFKEKNKIDIVDNKYEKVKLSNDILLAMDIKIKKIVLGEQAYLDPNFKITDLSLRTKISRYHLSQYFSTIHNLTFKEYVNLLRINSVLDYAFEYDKKEELTVKELFLYSAFNSKTSFYQNFKNVTGTTPLDYIRGILEFSDIT</sequence>
<feature type="transmembrane region" description="Helical" evidence="1">
    <location>
        <begin position="192"/>
        <end position="213"/>
    </location>
</feature>
<feature type="transmembrane region" description="Helical" evidence="1">
    <location>
        <begin position="121"/>
        <end position="138"/>
    </location>
</feature>
<keyword evidence="1" id="KW-0812">Transmembrane</keyword>
<dbReference type="InterPro" id="IPR018060">
    <property type="entry name" value="HTH_AraC"/>
</dbReference>
<dbReference type="SMART" id="SM00342">
    <property type="entry name" value="HTH_ARAC"/>
    <property type="match status" value="1"/>
</dbReference>
<reference evidence="3 4" key="1">
    <citation type="submission" date="2021-01" db="EMBL/GenBank/DDBJ databases">
        <title>FDA dAtabase for Regulatory Grade micrObial Sequences (FDA-ARGOS): Supporting development and validation of Infectious Disease Dx tests.</title>
        <authorList>
            <person name="Sproer C."/>
            <person name="Gronow S."/>
            <person name="Severitt S."/>
            <person name="Schroder I."/>
            <person name="Tallon L."/>
            <person name="Sadzewicz L."/>
            <person name="Zhao X."/>
            <person name="Boylan J."/>
            <person name="Ott S."/>
            <person name="Bowen H."/>
            <person name="Vavikolanu K."/>
            <person name="Mehta A."/>
            <person name="Aluvathingal J."/>
            <person name="Nadendla S."/>
            <person name="Lowell S."/>
            <person name="Myers T."/>
            <person name="Yan Y."/>
            <person name="Sichtig H."/>
        </authorList>
    </citation>
    <scope>NUCLEOTIDE SEQUENCE [LARGE SCALE GENOMIC DNA]</scope>
    <source>
        <strain evidence="3 4">FDAARGOS_1131</strain>
    </source>
</reference>
<feature type="transmembrane region" description="Helical" evidence="1">
    <location>
        <begin position="219"/>
        <end position="238"/>
    </location>
</feature>
<evidence type="ECO:0000313" key="3">
    <source>
        <dbReference type="EMBL" id="QQU01501.1"/>
    </source>
</evidence>
<organism evidence="3 4">
    <name type="scientific">Myroides odoratus</name>
    <name type="common">Flavobacterium odoratum</name>
    <dbReference type="NCBI Taxonomy" id="256"/>
    <lineage>
        <taxon>Bacteria</taxon>
        <taxon>Pseudomonadati</taxon>
        <taxon>Bacteroidota</taxon>
        <taxon>Flavobacteriia</taxon>
        <taxon>Flavobacteriales</taxon>
        <taxon>Flavobacteriaceae</taxon>
        <taxon>Myroides</taxon>
    </lineage>
</organism>
<evidence type="ECO:0000259" key="2">
    <source>
        <dbReference type="PROSITE" id="PS01124"/>
    </source>
</evidence>
<dbReference type="AlphaFoldDB" id="A0A9Q7E968"/>
<dbReference type="GO" id="GO:0003700">
    <property type="term" value="F:DNA-binding transcription factor activity"/>
    <property type="evidence" value="ECO:0007669"/>
    <property type="project" value="InterPro"/>
</dbReference>
<dbReference type="Pfam" id="PF12833">
    <property type="entry name" value="HTH_18"/>
    <property type="match status" value="1"/>
</dbReference>
<dbReference type="EMBL" id="CP068108">
    <property type="protein sequence ID" value="QQU01501.1"/>
    <property type="molecule type" value="Genomic_DNA"/>
</dbReference>
<evidence type="ECO:0000256" key="1">
    <source>
        <dbReference type="SAM" id="Phobius"/>
    </source>
</evidence>